<dbReference type="HAMAP" id="MF_00083">
    <property type="entry name" value="Pept_tRNA_hydro_bact"/>
    <property type="match status" value="1"/>
</dbReference>
<protein>
    <recommendedName>
        <fullName evidence="6 7">Peptidyl-tRNA hydrolase</fullName>
        <shortName evidence="7">Pth</shortName>
        <ecNumber evidence="1 7">3.1.1.29</ecNumber>
    </recommendedName>
</protein>
<keyword evidence="11" id="KW-1185">Reference proteome</keyword>
<evidence type="ECO:0000313" key="10">
    <source>
        <dbReference type="EMBL" id="GJE54096.1"/>
    </source>
</evidence>
<dbReference type="RefSeq" id="WP_147814972.1">
    <property type="nucleotide sequence ID" value="NZ_BPRA01000002.1"/>
</dbReference>
<evidence type="ECO:0000256" key="7">
    <source>
        <dbReference type="HAMAP-Rule" id="MF_00083"/>
    </source>
</evidence>
<dbReference type="PANTHER" id="PTHR17224">
    <property type="entry name" value="PEPTIDYL-TRNA HYDROLASE"/>
    <property type="match status" value="1"/>
</dbReference>
<comment type="subunit">
    <text evidence="7">Monomer.</text>
</comment>
<gene>
    <name evidence="7 10" type="primary">pth</name>
    <name evidence="10" type="ORF">EKPJFOCH_0569</name>
</gene>
<comment type="subcellular location">
    <subcellularLocation>
        <location evidence="7">Cytoplasm</location>
    </subcellularLocation>
</comment>
<dbReference type="GO" id="GO:0016787">
    <property type="term" value="F:hydrolase activity"/>
    <property type="evidence" value="ECO:0007669"/>
    <property type="project" value="UniProtKB-KW"/>
</dbReference>
<keyword evidence="3 7" id="KW-0378">Hydrolase</keyword>
<dbReference type="EMBL" id="BPRA01000002">
    <property type="protein sequence ID" value="GJE54096.1"/>
    <property type="molecule type" value="Genomic_DNA"/>
</dbReference>
<name>A0ABQ4TGN4_9HYPH</name>
<dbReference type="InterPro" id="IPR018171">
    <property type="entry name" value="Pept_tRNA_hydro_CS"/>
</dbReference>
<dbReference type="PROSITE" id="PS01196">
    <property type="entry name" value="PEPT_TRNA_HYDROL_2"/>
    <property type="match status" value="1"/>
</dbReference>
<accession>A0ABQ4TGN4</accession>
<evidence type="ECO:0000256" key="3">
    <source>
        <dbReference type="ARBA" id="ARBA00022801"/>
    </source>
</evidence>
<organism evidence="10 11">
    <name type="scientific">Methylobacterium thuringiense</name>
    <dbReference type="NCBI Taxonomy" id="1003091"/>
    <lineage>
        <taxon>Bacteria</taxon>
        <taxon>Pseudomonadati</taxon>
        <taxon>Pseudomonadota</taxon>
        <taxon>Alphaproteobacteria</taxon>
        <taxon>Hyphomicrobiales</taxon>
        <taxon>Methylobacteriaceae</taxon>
        <taxon>Methylobacterium</taxon>
    </lineage>
</organism>
<evidence type="ECO:0000256" key="6">
    <source>
        <dbReference type="ARBA" id="ARBA00050038"/>
    </source>
</evidence>
<dbReference type="Gene3D" id="3.40.50.1470">
    <property type="entry name" value="Peptidyl-tRNA hydrolase"/>
    <property type="match status" value="1"/>
</dbReference>
<dbReference type="CDD" id="cd00462">
    <property type="entry name" value="PTH"/>
    <property type="match status" value="1"/>
</dbReference>
<comment type="function">
    <text evidence="7">Hydrolyzes ribosome-free peptidyl-tRNAs (with 1 or more amino acids incorporated), which drop off the ribosome during protein synthesis, or as a result of ribosome stalling.</text>
</comment>
<feature type="active site" description="Proton acceptor" evidence="7">
    <location>
        <position position="19"/>
    </location>
</feature>
<keyword evidence="7" id="KW-0963">Cytoplasm</keyword>
<feature type="site" description="Stabilizes the basic form of H active site to accept a proton" evidence="7">
    <location>
        <position position="91"/>
    </location>
</feature>
<evidence type="ECO:0000256" key="4">
    <source>
        <dbReference type="ARBA" id="ARBA00022884"/>
    </source>
</evidence>
<dbReference type="Proteomes" id="UP001055101">
    <property type="component" value="Unassembled WGS sequence"/>
</dbReference>
<evidence type="ECO:0000256" key="5">
    <source>
        <dbReference type="ARBA" id="ARBA00038063"/>
    </source>
</evidence>
<evidence type="ECO:0000256" key="1">
    <source>
        <dbReference type="ARBA" id="ARBA00013260"/>
    </source>
</evidence>
<dbReference type="InterPro" id="IPR036416">
    <property type="entry name" value="Pept_tRNA_hydro_sf"/>
</dbReference>
<dbReference type="PANTHER" id="PTHR17224:SF1">
    <property type="entry name" value="PEPTIDYL-TRNA HYDROLASE"/>
    <property type="match status" value="1"/>
</dbReference>
<evidence type="ECO:0000256" key="2">
    <source>
        <dbReference type="ARBA" id="ARBA00022555"/>
    </source>
</evidence>
<feature type="binding site" evidence="7">
    <location>
        <position position="112"/>
    </location>
    <ligand>
        <name>tRNA</name>
        <dbReference type="ChEBI" id="CHEBI:17843"/>
    </ligand>
</feature>
<dbReference type="NCBIfam" id="TIGR00447">
    <property type="entry name" value="pth"/>
    <property type="match status" value="1"/>
</dbReference>
<keyword evidence="4 7" id="KW-0694">RNA-binding</keyword>
<feature type="binding site" evidence="7">
    <location>
        <position position="64"/>
    </location>
    <ligand>
        <name>tRNA</name>
        <dbReference type="ChEBI" id="CHEBI:17843"/>
    </ligand>
</feature>
<evidence type="ECO:0000313" key="11">
    <source>
        <dbReference type="Proteomes" id="UP001055101"/>
    </source>
</evidence>
<reference evidence="10" key="1">
    <citation type="journal article" date="2021" name="Front. Microbiol.">
        <title>Comprehensive Comparative Genomics and Phenotyping of Methylobacterium Species.</title>
        <authorList>
            <person name="Alessa O."/>
            <person name="Ogura Y."/>
            <person name="Fujitani Y."/>
            <person name="Takami H."/>
            <person name="Hayashi T."/>
            <person name="Sahin N."/>
            <person name="Tani A."/>
        </authorList>
    </citation>
    <scope>NUCLEOTIDE SEQUENCE</scope>
    <source>
        <strain evidence="10">DSM 23674</strain>
    </source>
</reference>
<dbReference type="Pfam" id="PF01195">
    <property type="entry name" value="Pept_tRNA_hydro"/>
    <property type="match status" value="1"/>
</dbReference>
<reference evidence="10" key="2">
    <citation type="submission" date="2021-08" db="EMBL/GenBank/DDBJ databases">
        <authorList>
            <person name="Tani A."/>
            <person name="Ola A."/>
            <person name="Ogura Y."/>
            <person name="Katsura K."/>
            <person name="Hayashi T."/>
        </authorList>
    </citation>
    <scope>NUCLEOTIDE SEQUENCE</scope>
    <source>
        <strain evidence="10">DSM 23674</strain>
    </source>
</reference>
<keyword evidence="2 7" id="KW-0820">tRNA-binding</keyword>
<comment type="catalytic activity">
    <reaction evidence="7 8">
        <text>an N-acyl-L-alpha-aminoacyl-tRNA + H2O = an N-acyl-L-amino acid + a tRNA + H(+)</text>
        <dbReference type="Rhea" id="RHEA:54448"/>
        <dbReference type="Rhea" id="RHEA-COMP:10123"/>
        <dbReference type="Rhea" id="RHEA-COMP:13883"/>
        <dbReference type="ChEBI" id="CHEBI:15377"/>
        <dbReference type="ChEBI" id="CHEBI:15378"/>
        <dbReference type="ChEBI" id="CHEBI:59874"/>
        <dbReference type="ChEBI" id="CHEBI:78442"/>
        <dbReference type="ChEBI" id="CHEBI:138191"/>
        <dbReference type="EC" id="3.1.1.29"/>
    </reaction>
</comment>
<comment type="caution">
    <text evidence="10">The sequence shown here is derived from an EMBL/GenBank/DDBJ whole genome shotgun (WGS) entry which is preliminary data.</text>
</comment>
<evidence type="ECO:0000256" key="9">
    <source>
        <dbReference type="RuleBase" id="RU004320"/>
    </source>
</evidence>
<proteinExistence type="inferred from homology"/>
<dbReference type="EC" id="3.1.1.29" evidence="1 7"/>
<evidence type="ECO:0000256" key="8">
    <source>
        <dbReference type="RuleBase" id="RU000673"/>
    </source>
</evidence>
<comment type="function">
    <text evidence="7">Catalyzes the release of premature peptidyl moieties from peptidyl-tRNA molecules trapped in stalled 50S ribosomal subunits, and thus maintains levels of free tRNAs and 50S ribosomes.</text>
</comment>
<feature type="binding site" evidence="7">
    <location>
        <position position="66"/>
    </location>
    <ligand>
        <name>tRNA</name>
        <dbReference type="ChEBI" id="CHEBI:17843"/>
    </ligand>
</feature>
<comment type="similarity">
    <text evidence="5 7 9">Belongs to the PTH family.</text>
</comment>
<feature type="binding site" evidence="7">
    <location>
        <position position="14"/>
    </location>
    <ligand>
        <name>tRNA</name>
        <dbReference type="ChEBI" id="CHEBI:17843"/>
    </ligand>
</feature>
<sequence>MRLIVGLGNPGARYAKNRHNIGFLAVDEIARVHRASPFRRRFQGEAAEVVLGTERAILLKPLTFMNDSGRSVGEAQRFYKVALEDVIVLHDELDLTPAKLRVKKGGGNAGHNGLRSITACCGNEYRRVRIGIGHPGDKALVHAFVLNDFAKSEEPWVEDLCRAVADNAAIVAAGENESFQNKVHLAMVGRGWADVKPPGRPAKTGD</sequence>
<dbReference type="InterPro" id="IPR001328">
    <property type="entry name" value="Pept_tRNA_hydro"/>
</dbReference>
<feature type="site" description="Discriminates between blocked and unblocked aminoacyl-tRNA" evidence="7">
    <location>
        <position position="9"/>
    </location>
</feature>
<dbReference type="SUPFAM" id="SSF53178">
    <property type="entry name" value="Peptidyl-tRNA hydrolase-like"/>
    <property type="match status" value="1"/>
</dbReference>
<dbReference type="PROSITE" id="PS01195">
    <property type="entry name" value="PEPT_TRNA_HYDROL_1"/>
    <property type="match status" value="1"/>
</dbReference>